<feature type="non-terminal residue" evidence="8">
    <location>
        <position position="131"/>
    </location>
</feature>
<proteinExistence type="predicted"/>
<name>A0A6L9SAT6_9ACTN</name>
<dbReference type="SUPFAM" id="SSF161098">
    <property type="entry name" value="MetI-like"/>
    <property type="match status" value="1"/>
</dbReference>
<accession>A0A6L9SAT6</accession>
<keyword evidence="9" id="KW-1185">Reference proteome</keyword>
<dbReference type="Proteomes" id="UP000475214">
    <property type="component" value="Unassembled WGS sequence"/>
</dbReference>
<comment type="subcellular location">
    <subcellularLocation>
        <location evidence="1">Cell membrane</location>
        <topology evidence="1">Multi-pass membrane protein</topology>
    </subcellularLocation>
</comment>
<evidence type="ECO:0000256" key="2">
    <source>
        <dbReference type="ARBA" id="ARBA00022448"/>
    </source>
</evidence>
<comment type="caution">
    <text evidence="8">The sequence shown here is derived from an EMBL/GenBank/DDBJ whole genome shotgun (WGS) entry which is preliminary data.</text>
</comment>
<reference evidence="8 9" key="1">
    <citation type="submission" date="2020-02" db="EMBL/GenBank/DDBJ databases">
        <authorList>
            <person name="Li X.-J."/>
            <person name="Han X.-M."/>
        </authorList>
    </citation>
    <scope>NUCLEOTIDE SEQUENCE [LARGE SCALE GENOMIC DNA]</scope>
    <source>
        <strain evidence="8 9">CCTCC AB 2017055</strain>
    </source>
</reference>
<organism evidence="8 9">
    <name type="scientific">Phytoactinopolyspora halotolerans</name>
    <dbReference type="NCBI Taxonomy" id="1981512"/>
    <lineage>
        <taxon>Bacteria</taxon>
        <taxon>Bacillati</taxon>
        <taxon>Actinomycetota</taxon>
        <taxon>Actinomycetes</taxon>
        <taxon>Jiangellales</taxon>
        <taxon>Jiangellaceae</taxon>
        <taxon>Phytoactinopolyspora</taxon>
    </lineage>
</organism>
<keyword evidence="5 7" id="KW-1133">Transmembrane helix</keyword>
<dbReference type="Gene3D" id="1.10.3720.10">
    <property type="entry name" value="MetI-like"/>
    <property type="match status" value="1"/>
</dbReference>
<keyword evidence="2" id="KW-0813">Transport</keyword>
<dbReference type="AlphaFoldDB" id="A0A6L9SAT6"/>
<gene>
    <name evidence="8" type="ORF">G1H10_16080</name>
</gene>
<evidence type="ECO:0000313" key="8">
    <source>
        <dbReference type="EMBL" id="NEE01692.1"/>
    </source>
</evidence>
<keyword evidence="6 7" id="KW-0472">Membrane</keyword>
<dbReference type="EMBL" id="JAAGOA010000011">
    <property type="protein sequence ID" value="NEE01692.1"/>
    <property type="molecule type" value="Genomic_DNA"/>
</dbReference>
<feature type="transmembrane region" description="Helical" evidence="7">
    <location>
        <begin position="27"/>
        <end position="48"/>
    </location>
</feature>
<dbReference type="GO" id="GO:0005886">
    <property type="term" value="C:plasma membrane"/>
    <property type="evidence" value="ECO:0007669"/>
    <property type="project" value="UniProtKB-SubCell"/>
</dbReference>
<keyword evidence="3" id="KW-1003">Cell membrane</keyword>
<evidence type="ECO:0000313" key="9">
    <source>
        <dbReference type="Proteomes" id="UP000475214"/>
    </source>
</evidence>
<feature type="transmembrane region" description="Helical" evidence="7">
    <location>
        <begin position="91"/>
        <end position="112"/>
    </location>
</feature>
<keyword evidence="4 7" id="KW-0812">Transmembrane</keyword>
<dbReference type="PANTHER" id="PTHR43227">
    <property type="entry name" value="BLL4140 PROTEIN"/>
    <property type="match status" value="1"/>
</dbReference>
<protein>
    <submittedName>
        <fullName evidence="8">Sugar ABC transporter permease</fullName>
    </submittedName>
</protein>
<dbReference type="PANTHER" id="PTHR43227:SF8">
    <property type="entry name" value="DIACETYLCHITOBIOSE UPTAKE SYSTEM PERMEASE PROTEIN DASB"/>
    <property type="match status" value="1"/>
</dbReference>
<evidence type="ECO:0000256" key="4">
    <source>
        <dbReference type="ARBA" id="ARBA00022692"/>
    </source>
</evidence>
<dbReference type="InterPro" id="IPR035906">
    <property type="entry name" value="MetI-like_sf"/>
</dbReference>
<evidence type="ECO:0000256" key="1">
    <source>
        <dbReference type="ARBA" id="ARBA00004651"/>
    </source>
</evidence>
<dbReference type="InterPro" id="IPR050809">
    <property type="entry name" value="UgpAE/MalFG_permease"/>
</dbReference>
<evidence type="ECO:0000256" key="5">
    <source>
        <dbReference type="ARBA" id="ARBA00022989"/>
    </source>
</evidence>
<evidence type="ECO:0000256" key="6">
    <source>
        <dbReference type="ARBA" id="ARBA00023136"/>
    </source>
</evidence>
<evidence type="ECO:0000256" key="3">
    <source>
        <dbReference type="ARBA" id="ARBA00022475"/>
    </source>
</evidence>
<evidence type="ECO:0000256" key="7">
    <source>
        <dbReference type="SAM" id="Phobius"/>
    </source>
</evidence>
<sequence length="131" mass="14774">MSTITTQQALQHNRPKRPKTPFFHRRWVVALVFMLPFLVLFGVFRVYAVGYAVVLSFQDIEGIGVSEWSGFSNYRRLFSDSTFFTALRNTALYTAGTLLVLVPVPFVLAAVLQSKLVARQAALRSAFFLPV</sequence>